<keyword evidence="2" id="KW-1185">Reference proteome</keyword>
<feature type="non-terminal residue" evidence="1">
    <location>
        <position position="71"/>
    </location>
</feature>
<organism evidence="1 2">
    <name type="scientific">Coniosporium uncinatum</name>
    <dbReference type="NCBI Taxonomy" id="93489"/>
    <lineage>
        <taxon>Eukaryota</taxon>
        <taxon>Fungi</taxon>
        <taxon>Dikarya</taxon>
        <taxon>Ascomycota</taxon>
        <taxon>Pezizomycotina</taxon>
        <taxon>Dothideomycetes</taxon>
        <taxon>Dothideomycetes incertae sedis</taxon>
        <taxon>Coniosporium</taxon>
    </lineage>
</organism>
<dbReference type="Proteomes" id="UP001186974">
    <property type="component" value="Unassembled WGS sequence"/>
</dbReference>
<accession>A0ACC3D864</accession>
<gene>
    <name evidence="1" type="ORF">LTS18_000508</name>
</gene>
<sequence>MPRPGITAAEHPSDIGWQALGPAVAFCSLALIAVAARWYTRTVIVRAVGWDDFLITVSMAMSIGYVIIVGQ</sequence>
<protein>
    <submittedName>
        <fullName evidence="1">Uncharacterized protein</fullName>
    </submittedName>
</protein>
<proteinExistence type="predicted"/>
<comment type="caution">
    <text evidence="1">The sequence shown here is derived from an EMBL/GenBank/DDBJ whole genome shotgun (WGS) entry which is preliminary data.</text>
</comment>
<reference evidence="1" key="1">
    <citation type="submission" date="2024-09" db="EMBL/GenBank/DDBJ databases">
        <title>Black Yeasts Isolated from many extreme environments.</title>
        <authorList>
            <person name="Coleine C."/>
            <person name="Stajich J.E."/>
            <person name="Selbmann L."/>
        </authorList>
    </citation>
    <scope>NUCLEOTIDE SEQUENCE</scope>
    <source>
        <strain evidence="1">CCFEE 5737</strain>
    </source>
</reference>
<evidence type="ECO:0000313" key="1">
    <source>
        <dbReference type="EMBL" id="KAK3063419.1"/>
    </source>
</evidence>
<evidence type="ECO:0000313" key="2">
    <source>
        <dbReference type="Proteomes" id="UP001186974"/>
    </source>
</evidence>
<dbReference type="EMBL" id="JAWDJW010006855">
    <property type="protein sequence ID" value="KAK3063419.1"/>
    <property type="molecule type" value="Genomic_DNA"/>
</dbReference>
<name>A0ACC3D864_9PEZI</name>